<dbReference type="InterPro" id="IPR011990">
    <property type="entry name" value="TPR-like_helical_dom_sf"/>
</dbReference>
<dbReference type="Proteomes" id="UP000253551">
    <property type="component" value="Unassembled WGS sequence"/>
</dbReference>
<comment type="subcellular location">
    <subcellularLocation>
        <location evidence="1">Nucleus</location>
    </subcellularLocation>
</comment>
<dbReference type="GO" id="GO:0006396">
    <property type="term" value="P:RNA processing"/>
    <property type="evidence" value="ECO:0007669"/>
    <property type="project" value="InterPro"/>
</dbReference>
<dbReference type="GO" id="GO:1902369">
    <property type="term" value="P:negative regulation of RNA catabolic process"/>
    <property type="evidence" value="ECO:0007669"/>
    <property type="project" value="TreeGrafter"/>
</dbReference>
<gene>
    <name evidence="5" type="ORF">CU098_008002</name>
</gene>
<evidence type="ECO:0000313" key="6">
    <source>
        <dbReference type="Proteomes" id="UP000253551"/>
    </source>
</evidence>
<feature type="non-terminal residue" evidence="5">
    <location>
        <position position="804"/>
    </location>
</feature>
<organism evidence="5 6">
    <name type="scientific">Rhizopus stolonifer</name>
    <name type="common">Rhizopus nigricans</name>
    <dbReference type="NCBI Taxonomy" id="4846"/>
    <lineage>
        <taxon>Eukaryota</taxon>
        <taxon>Fungi</taxon>
        <taxon>Fungi incertae sedis</taxon>
        <taxon>Mucoromycota</taxon>
        <taxon>Mucoromycotina</taxon>
        <taxon>Mucoromycetes</taxon>
        <taxon>Mucorales</taxon>
        <taxon>Mucorineae</taxon>
        <taxon>Rhizopodaceae</taxon>
        <taxon>Rhizopus</taxon>
    </lineage>
</organism>
<evidence type="ECO:0000256" key="1">
    <source>
        <dbReference type="ARBA" id="ARBA00004123"/>
    </source>
</evidence>
<comment type="caution">
    <text evidence="5">The sequence shown here is derived from an EMBL/GenBank/DDBJ whole genome shotgun (WGS) entry which is preliminary data.</text>
</comment>
<dbReference type="OrthoDB" id="297219at2759"/>
<dbReference type="PANTHER" id="PTHR13471">
    <property type="entry name" value="TETRATRICOPEPTIDE-LIKE HELICAL"/>
    <property type="match status" value="1"/>
</dbReference>
<dbReference type="InterPro" id="IPR013633">
    <property type="entry name" value="NRDE-2"/>
</dbReference>
<evidence type="ECO:0000256" key="4">
    <source>
        <dbReference type="SAM" id="MobiDB-lite"/>
    </source>
</evidence>
<feature type="compositionally biased region" description="Acidic residues" evidence="4">
    <location>
        <begin position="77"/>
        <end position="89"/>
    </location>
</feature>
<reference evidence="5 6" key="1">
    <citation type="journal article" date="2018" name="G3 (Bethesda)">
        <title>Phylogenetic and Phylogenomic Definition of Rhizopus Species.</title>
        <authorList>
            <person name="Gryganskyi A.P."/>
            <person name="Golan J."/>
            <person name="Dolatabadi S."/>
            <person name="Mondo S."/>
            <person name="Robb S."/>
            <person name="Idnurm A."/>
            <person name="Muszewska A."/>
            <person name="Steczkiewicz K."/>
            <person name="Masonjones S."/>
            <person name="Liao H.L."/>
            <person name="Gajdeczka M.T."/>
            <person name="Anike F."/>
            <person name="Vuek A."/>
            <person name="Anishchenko I.M."/>
            <person name="Voigt K."/>
            <person name="de Hoog G.S."/>
            <person name="Smith M.E."/>
            <person name="Heitman J."/>
            <person name="Vilgalys R."/>
            <person name="Stajich J.E."/>
        </authorList>
    </citation>
    <scope>NUCLEOTIDE SEQUENCE [LARGE SCALE GENOMIC DNA]</scope>
    <source>
        <strain evidence="5 6">LSU 92-RS-03</strain>
    </source>
</reference>
<dbReference type="Gene3D" id="1.25.40.10">
    <property type="entry name" value="Tetratricopeptide repeat domain"/>
    <property type="match status" value="3"/>
</dbReference>
<keyword evidence="6" id="KW-1185">Reference proteome</keyword>
<evidence type="ECO:0000256" key="2">
    <source>
        <dbReference type="ARBA" id="ARBA00009265"/>
    </source>
</evidence>
<dbReference type="PANTHER" id="PTHR13471:SF0">
    <property type="entry name" value="NUCLEAR EXOSOME REGULATOR NRDE2"/>
    <property type="match status" value="1"/>
</dbReference>
<feature type="region of interest" description="Disordered" evidence="4">
    <location>
        <begin position="44"/>
        <end position="92"/>
    </location>
</feature>
<dbReference type="GO" id="GO:0071013">
    <property type="term" value="C:catalytic step 2 spliceosome"/>
    <property type="evidence" value="ECO:0007669"/>
    <property type="project" value="TreeGrafter"/>
</dbReference>
<dbReference type="EMBL" id="PJQM01002231">
    <property type="protein sequence ID" value="RCH97051.1"/>
    <property type="molecule type" value="Genomic_DNA"/>
</dbReference>
<dbReference type="SUPFAM" id="SSF48452">
    <property type="entry name" value="TPR-like"/>
    <property type="match status" value="2"/>
</dbReference>
<name>A0A367K5C1_RHIST</name>
<dbReference type="SMART" id="SM00386">
    <property type="entry name" value="HAT"/>
    <property type="match status" value="5"/>
</dbReference>
<evidence type="ECO:0000256" key="3">
    <source>
        <dbReference type="ARBA" id="ARBA00023242"/>
    </source>
</evidence>
<protein>
    <submittedName>
        <fullName evidence="5">Uncharacterized protein</fullName>
    </submittedName>
</protein>
<sequence>RTRYTDPDYTWKEIDTTLKRLHVKQYKKQEDPFSLSKTFVQLNNGQSAKKKSDHESLVSSGVDYRSLEGNKSKTSYSDEEEEEEEEGESYNDMIRRQTIEFNRKLDQEPENVSLWLDFIHFQDKAAEGLDSLAIKSNQASLNEVKLSIFEKAMKYNERDERLILAYLMCGAATWDTLTLLREWDHQLKLCPDSIKLWSEYINTRQTNFASFSFTECVQVFEDALSILKIQAKKAKNDERVEDMECLCVYVLLRACLMMKQAGYQERAFSVIQAIVEYNLFSPPGITEKTNAFMDFWDQEVPRFGEQEARGWRQYYLEKTDYKHEIISEEDVGIDDVQDWVRREMELDEKHRIAMRMVQVEDDSVDEDPYRITLFDDIFPFLFDIRTTAARQTLIYSVFVFLGLPYTPPEVGTNTHFFTDTFTHNDLPMDHFWPPENSNKHQCLVWYISSVPMEPEQAVSENDPFFIPPSYPVGLPELFAQSGKWFKCSKNKYAKTDQDIIKNVFKQLLTLEKSIHLTLCYLSFESSCDYKMARKLAKNHLKEDRTNLVLWNAYAQMEKSHNRIDEARKVYLTALSMYRNFHESEQFMAPLMYHMFAKLEMENDRPTEALKILVSMSSDTSYDESTPLPTAPSILKAREVSVLSDSETERQAAINLVACSALFEYLSSDLDYACKVFERAIEYIKERKAERGYASEMIMTEYAHLLYRHTKYHPFEGGFQPRIMRSVVEKSIELFPNNTMFFAFYIWNESRAKVFNRVQKLFNGSLTKDSNVVLWLSTIYNELHRYKPYRVNLVRDLFERSIQDV</sequence>
<evidence type="ECO:0000313" key="5">
    <source>
        <dbReference type="EMBL" id="RCH97051.1"/>
    </source>
</evidence>
<keyword evidence="3" id="KW-0539">Nucleus</keyword>
<comment type="similarity">
    <text evidence="2">Belongs to the NRDE2 family.</text>
</comment>
<dbReference type="GO" id="GO:0031048">
    <property type="term" value="P:regulatory ncRNA-mediated heterochromatin formation"/>
    <property type="evidence" value="ECO:0007669"/>
    <property type="project" value="TreeGrafter"/>
</dbReference>
<dbReference type="InterPro" id="IPR003107">
    <property type="entry name" value="HAT"/>
</dbReference>
<accession>A0A367K5C1</accession>
<dbReference type="Pfam" id="PF08424">
    <property type="entry name" value="NRDE-2"/>
    <property type="match status" value="1"/>
</dbReference>
<feature type="non-terminal residue" evidence="5">
    <location>
        <position position="1"/>
    </location>
</feature>
<dbReference type="AlphaFoldDB" id="A0A367K5C1"/>
<proteinExistence type="inferred from homology"/>
<dbReference type="STRING" id="4846.A0A367K5C1"/>